<accession>A0ABQ9Y4B3</accession>
<keyword evidence="3" id="KW-0813">Transport</keyword>
<keyword evidence="4" id="KW-0653">Protein transport</keyword>
<protein>
    <submittedName>
        <fullName evidence="10">Vps52</fullName>
    </submittedName>
</protein>
<comment type="subcellular location">
    <subcellularLocation>
        <location evidence="1">Golgi apparatus</location>
        <location evidence="1">trans-Golgi network</location>
    </subcellularLocation>
</comment>
<evidence type="ECO:0000256" key="7">
    <source>
        <dbReference type="SAM" id="MobiDB-lite"/>
    </source>
</evidence>
<evidence type="ECO:0000259" key="9">
    <source>
        <dbReference type="Pfam" id="PF20655"/>
    </source>
</evidence>
<feature type="region of interest" description="Disordered" evidence="7">
    <location>
        <begin position="268"/>
        <end position="298"/>
    </location>
</feature>
<proteinExistence type="inferred from homology"/>
<name>A0ABQ9Y4B3_9EUKA</name>
<evidence type="ECO:0000256" key="3">
    <source>
        <dbReference type="ARBA" id="ARBA00022448"/>
    </source>
</evidence>
<evidence type="ECO:0000256" key="2">
    <source>
        <dbReference type="ARBA" id="ARBA00008180"/>
    </source>
</evidence>
<dbReference type="InterPro" id="IPR007258">
    <property type="entry name" value="Vps52"/>
</dbReference>
<feature type="region of interest" description="Disordered" evidence="7">
    <location>
        <begin position="222"/>
        <end position="245"/>
    </location>
</feature>
<feature type="compositionally biased region" description="Low complexity" evidence="7">
    <location>
        <begin position="286"/>
        <end position="298"/>
    </location>
</feature>
<dbReference type="Proteomes" id="UP001281761">
    <property type="component" value="Unassembled WGS sequence"/>
</dbReference>
<feature type="domain" description="Vps52 C-terminal" evidence="9">
    <location>
        <begin position="424"/>
        <end position="736"/>
    </location>
</feature>
<keyword evidence="6" id="KW-0175">Coiled coil</keyword>
<evidence type="ECO:0000313" key="10">
    <source>
        <dbReference type="EMBL" id="KAK2958586.1"/>
    </source>
</evidence>
<evidence type="ECO:0000313" key="11">
    <source>
        <dbReference type="Proteomes" id="UP001281761"/>
    </source>
</evidence>
<sequence>MSHLGNQIQIDNLQDEEIDFNELSEEYNRMKELKSIQNAVTNVQTIQEASKELEREIRQNRQESVDDYVKEEKVLSALHTDIVNCDQQLAEMEKILINFQSHLSSLTSEIRNLQDESLTMNVKLKNRKSLSQKVSEYLQRITISDDVKRVIEQGPMKIDAPQFNNTSPLLLAEIAQLSMEATQPLLSSLSSDVDLDESGEAMPVSDIHPLKMIDKELSSSSIASSSLTSSQESPQSSPKSYEQSLNTLPFSNADLPFLSFSDTVIPSGMDSRPSSHPSPLTSHENTPSFPSTSPSSGTASLSPELIQILMSCITYCSHLRTLQKSIDNAASDNLNVFPSAKDATIILNKHASYAIQHSRDYLSNAIRIIRSNDRQTHTRVIKEILLRSSGMYAFLARNSPDAAEDIKKQYIEASSRNIMKLTKGYVEMITKGIVEISTSKDLIGEKDKSTQKVIPSSTYSKLQNPTPIDQSKPGSPTTTSIFELSDRHYVLSPTFSPIPAGYAKHTKNVRWTLEEAFVSCHYPLCCFAIQETVFSVQFFSSAQPIKPTLEPITHLFRSLFVPLITASSDLFSLLIIARHIASMRTILHRQGTIVLDEYISELEMQIWPRYRQVVEMHSKSMMKLTMELTDQSSMKKLVSRLQSKVKDKALPVTVHFTTQRCAHLVKGIWTLCRTIPSNQFVVTETKSLLDSLLSFYSLFSKEYESPRSDAFLAINTGHTLSVWKEDEEDEEKLKDTDEVLMKKEWRDRFEEVYRTALHKHTEFHLTQHFRTLLGLTNTILAVLSKNREPNEKTLPIRESDYASLRSAVEEQTVEAIVNEYNQNWRQNITNLHDSIVEEVTQQQDSAILLRDARERVIACYSLFIQFLNGPLKEKPFRSSALAFPQFESFTKSKL</sequence>
<feature type="coiled-coil region" evidence="6">
    <location>
        <begin position="13"/>
        <end position="66"/>
    </location>
</feature>
<evidence type="ECO:0000256" key="1">
    <source>
        <dbReference type="ARBA" id="ARBA00004601"/>
    </source>
</evidence>
<dbReference type="PANTHER" id="PTHR14190:SF7">
    <property type="entry name" value="VACUOLAR PROTEIN SORTING-ASSOCIATED PROTEIN 52 HOMOLOG"/>
    <property type="match status" value="1"/>
</dbReference>
<evidence type="ECO:0000256" key="4">
    <source>
        <dbReference type="ARBA" id="ARBA00022927"/>
    </source>
</evidence>
<feature type="compositionally biased region" description="Low complexity" evidence="7">
    <location>
        <begin position="222"/>
        <end position="244"/>
    </location>
</feature>
<comment type="caution">
    <text evidence="10">The sequence shown here is derived from an EMBL/GenBank/DDBJ whole genome shotgun (WGS) entry which is preliminary data.</text>
</comment>
<dbReference type="PANTHER" id="PTHR14190">
    <property type="entry name" value="SUPPRESSOR OF ACTIN MUTATIONS 2/VACUOLAR PROTEIN SORTING 52"/>
    <property type="match status" value="1"/>
</dbReference>
<gene>
    <name evidence="10" type="ORF">BLNAU_6355</name>
</gene>
<dbReference type="EMBL" id="JARBJD010000036">
    <property type="protein sequence ID" value="KAK2958586.1"/>
    <property type="molecule type" value="Genomic_DNA"/>
</dbReference>
<dbReference type="Pfam" id="PF04129">
    <property type="entry name" value="Vps52_CC"/>
    <property type="match status" value="1"/>
</dbReference>
<comment type="similarity">
    <text evidence="2">Belongs to the VPS52 family.</text>
</comment>
<dbReference type="InterPro" id="IPR048319">
    <property type="entry name" value="Vps52_CC"/>
</dbReference>
<keyword evidence="11" id="KW-1185">Reference proteome</keyword>
<feature type="compositionally biased region" description="Polar residues" evidence="7">
    <location>
        <begin position="272"/>
        <end position="285"/>
    </location>
</feature>
<keyword evidence="5" id="KW-0333">Golgi apparatus</keyword>
<evidence type="ECO:0000259" key="8">
    <source>
        <dbReference type="Pfam" id="PF04129"/>
    </source>
</evidence>
<organism evidence="10 11">
    <name type="scientific">Blattamonas nauphoetae</name>
    <dbReference type="NCBI Taxonomy" id="2049346"/>
    <lineage>
        <taxon>Eukaryota</taxon>
        <taxon>Metamonada</taxon>
        <taxon>Preaxostyla</taxon>
        <taxon>Oxymonadida</taxon>
        <taxon>Blattamonas</taxon>
    </lineage>
</organism>
<dbReference type="Pfam" id="PF20655">
    <property type="entry name" value="Vps52_C"/>
    <property type="match status" value="1"/>
</dbReference>
<evidence type="ECO:0000256" key="6">
    <source>
        <dbReference type="SAM" id="Coils"/>
    </source>
</evidence>
<dbReference type="InterPro" id="IPR048361">
    <property type="entry name" value="Vps52_C"/>
</dbReference>
<feature type="region of interest" description="Disordered" evidence="7">
    <location>
        <begin position="454"/>
        <end position="477"/>
    </location>
</feature>
<evidence type="ECO:0000256" key="5">
    <source>
        <dbReference type="ARBA" id="ARBA00023034"/>
    </source>
</evidence>
<reference evidence="10 11" key="1">
    <citation type="journal article" date="2022" name="bioRxiv">
        <title>Genomics of Preaxostyla Flagellates Illuminates Evolutionary Transitions and the Path Towards Mitochondrial Loss.</title>
        <authorList>
            <person name="Novak L.V.F."/>
            <person name="Treitli S.C."/>
            <person name="Pyrih J."/>
            <person name="Halakuc P."/>
            <person name="Pipaliya S.V."/>
            <person name="Vacek V."/>
            <person name="Brzon O."/>
            <person name="Soukal P."/>
            <person name="Eme L."/>
            <person name="Dacks J.B."/>
            <person name="Karnkowska A."/>
            <person name="Elias M."/>
            <person name="Hampl V."/>
        </authorList>
    </citation>
    <scope>NUCLEOTIDE SEQUENCE [LARGE SCALE GENOMIC DNA]</scope>
    <source>
        <strain evidence="10">NAU3</strain>
        <tissue evidence="10">Gut</tissue>
    </source>
</reference>
<feature type="domain" description="Vps52 coiled-coil" evidence="8">
    <location>
        <begin position="67"/>
        <end position="165"/>
    </location>
</feature>